<keyword evidence="2" id="KW-1185">Reference proteome</keyword>
<dbReference type="Pfam" id="PF19692">
    <property type="entry name" value="DUF6193"/>
    <property type="match status" value="1"/>
</dbReference>
<organism evidence="1 2">
    <name type="scientific">Kitasatospora aburaviensis</name>
    <dbReference type="NCBI Taxonomy" id="67265"/>
    <lineage>
        <taxon>Bacteria</taxon>
        <taxon>Bacillati</taxon>
        <taxon>Actinomycetota</taxon>
        <taxon>Actinomycetes</taxon>
        <taxon>Kitasatosporales</taxon>
        <taxon>Streptomycetaceae</taxon>
        <taxon>Kitasatospora</taxon>
    </lineage>
</organism>
<evidence type="ECO:0000313" key="2">
    <source>
        <dbReference type="Proteomes" id="UP001596067"/>
    </source>
</evidence>
<dbReference type="InterPro" id="IPR045682">
    <property type="entry name" value="DUF6193"/>
</dbReference>
<dbReference type="RefSeq" id="WP_313762161.1">
    <property type="nucleotide sequence ID" value="NZ_JBHSOD010000057.1"/>
</dbReference>
<proteinExistence type="predicted"/>
<protein>
    <submittedName>
        <fullName evidence="1">DUF6193 family natural product biosynthesis protein</fullName>
    </submittedName>
</protein>
<dbReference type="Proteomes" id="UP001596067">
    <property type="component" value="Unassembled WGS sequence"/>
</dbReference>
<reference evidence="2" key="1">
    <citation type="journal article" date="2019" name="Int. J. Syst. Evol. Microbiol.">
        <title>The Global Catalogue of Microorganisms (GCM) 10K type strain sequencing project: providing services to taxonomists for standard genome sequencing and annotation.</title>
        <authorList>
            <consortium name="The Broad Institute Genomics Platform"/>
            <consortium name="The Broad Institute Genome Sequencing Center for Infectious Disease"/>
            <person name="Wu L."/>
            <person name="Ma J."/>
        </authorList>
    </citation>
    <scope>NUCLEOTIDE SEQUENCE [LARGE SCALE GENOMIC DNA]</scope>
    <source>
        <strain evidence="2">CGMCC 4.1469</strain>
    </source>
</reference>
<evidence type="ECO:0000313" key="1">
    <source>
        <dbReference type="EMBL" id="MFC5889452.1"/>
    </source>
</evidence>
<name>A0ABW1F6B9_9ACTN</name>
<gene>
    <name evidence="1" type="ORF">ACFP0N_31245</name>
</gene>
<sequence>MNDRRTLAEARTAERTEARAAELAEARERGPSHVVDLQWRRLRADAADAGYDAFVALLDAAAVEPGLRRLFPFTTMWVLCFGSDPGAPSPARTPAVLALPEGRFRVMAHRRGEVIGETDSAAAAVALVLARLPPSYKDIQQ</sequence>
<comment type="caution">
    <text evidence="1">The sequence shown here is derived from an EMBL/GenBank/DDBJ whole genome shotgun (WGS) entry which is preliminary data.</text>
</comment>
<dbReference type="EMBL" id="JBHSOD010000057">
    <property type="protein sequence ID" value="MFC5889452.1"/>
    <property type="molecule type" value="Genomic_DNA"/>
</dbReference>
<accession>A0ABW1F6B9</accession>